<evidence type="ECO:0000256" key="1">
    <source>
        <dbReference type="ARBA" id="ARBA00006217"/>
    </source>
</evidence>
<keyword evidence="3 7" id="KW-0479">Metal-binding</keyword>
<comment type="catalytic activity">
    <reaction evidence="6 8">
        <text>hydrogencarbonate + H(+) = CO2 + H2O</text>
        <dbReference type="Rhea" id="RHEA:10748"/>
        <dbReference type="ChEBI" id="CHEBI:15377"/>
        <dbReference type="ChEBI" id="CHEBI:15378"/>
        <dbReference type="ChEBI" id="CHEBI:16526"/>
        <dbReference type="ChEBI" id="CHEBI:17544"/>
        <dbReference type="EC" id="4.2.1.1"/>
    </reaction>
</comment>
<dbReference type="GO" id="GO:0008270">
    <property type="term" value="F:zinc ion binding"/>
    <property type="evidence" value="ECO:0007669"/>
    <property type="project" value="UniProtKB-UniRule"/>
</dbReference>
<dbReference type="SMR" id="A0A1I7RH32"/>
<dbReference type="EMBL" id="CAJFDI010000004">
    <property type="protein sequence ID" value="CAD5226593.1"/>
    <property type="molecule type" value="Genomic_DNA"/>
</dbReference>
<dbReference type="Proteomes" id="UP000095284">
    <property type="component" value="Unplaced"/>
</dbReference>
<evidence type="ECO:0000313" key="10">
    <source>
        <dbReference type="Proteomes" id="UP000095284"/>
    </source>
</evidence>
<evidence type="ECO:0000256" key="3">
    <source>
        <dbReference type="ARBA" id="ARBA00022723"/>
    </source>
</evidence>
<dbReference type="PANTHER" id="PTHR11002">
    <property type="entry name" value="CARBONIC ANHYDRASE"/>
    <property type="match status" value="1"/>
</dbReference>
<protein>
    <recommendedName>
        <fullName evidence="2 8">Carbonic anhydrase</fullName>
        <ecNumber evidence="2 8">4.2.1.1</ecNumber>
    </recommendedName>
    <alternativeName>
        <fullName evidence="8">Carbonate dehydratase</fullName>
    </alternativeName>
</protein>
<feature type="binding site" evidence="7">
    <location>
        <position position="42"/>
    </location>
    <ligand>
        <name>Zn(2+)</name>
        <dbReference type="ChEBI" id="CHEBI:29105"/>
    </ligand>
</feature>
<accession>A0A1I7RH32</accession>
<dbReference type="SUPFAM" id="SSF53056">
    <property type="entry name" value="beta-carbonic anhydrase, cab"/>
    <property type="match status" value="1"/>
</dbReference>
<dbReference type="EMBL" id="CAJFCV020000004">
    <property type="protein sequence ID" value="CAG9115994.1"/>
    <property type="molecule type" value="Genomic_DNA"/>
</dbReference>
<evidence type="ECO:0000256" key="2">
    <source>
        <dbReference type="ARBA" id="ARBA00012925"/>
    </source>
</evidence>
<evidence type="ECO:0000313" key="12">
    <source>
        <dbReference type="WBParaSite" id="BXY_0000900.1"/>
    </source>
</evidence>
<feature type="binding site" evidence="7">
    <location>
        <position position="109"/>
    </location>
    <ligand>
        <name>Zn(2+)</name>
        <dbReference type="ChEBI" id="CHEBI:29105"/>
    </ligand>
</feature>
<keyword evidence="11" id="KW-1185">Reference proteome</keyword>
<comment type="function">
    <text evidence="8">Reversible hydration of carbon dioxide.</text>
</comment>
<comment type="similarity">
    <text evidence="1 8">Belongs to the beta-class carbonic anhydrase family.</text>
</comment>
<keyword evidence="4 7" id="KW-0862">Zinc</keyword>
<dbReference type="InterPro" id="IPR001765">
    <property type="entry name" value="Carbonic_anhydrase"/>
</dbReference>
<comment type="cofactor">
    <cofactor evidence="7">
        <name>Zn(2+)</name>
        <dbReference type="ChEBI" id="CHEBI:29105"/>
    </cofactor>
    <text evidence="7">Binds 1 zinc ion per subunit.</text>
</comment>
<dbReference type="AlphaFoldDB" id="A0A1I7RH32"/>
<dbReference type="PANTHER" id="PTHR11002:SF76">
    <property type="entry name" value="CARBONIC ANHYDRASE"/>
    <property type="match status" value="1"/>
</dbReference>
<proteinExistence type="inferred from homology"/>
<evidence type="ECO:0000256" key="5">
    <source>
        <dbReference type="ARBA" id="ARBA00023239"/>
    </source>
</evidence>
<evidence type="ECO:0000313" key="9">
    <source>
        <dbReference type="EMBL" id="CAD5226593.1"/>
    </source>
</evidence>
<dbReference type="OrthoDB" id="10020193at2759"/>
<feature type="binding site" evidence="7">
    <location>
        <position position="112"/>
    </location>
    <ligand>
        <name>Zn(2+)</name>
        <dbReference type="ChEBI" id="CHEBI:29105"/>
    </ligand>
</feature>
<reference evidence="12" key="1">
    <citation type="submission" date="2016-11" db="UniProtKB">
        <authorList>
            <consortium name="WormBaseParasite"/>
        </authorList>
    </citation>
    <scope>IDENTIFICATION</scope>
</reference>
<dbReference type="SMART" id="SM00947">
    <property type="entry name" value="Pro_CA"/>
    <property type="match status" value="1"/>
</dbReference>
<reference evidence="9" key="2">
    <citation type="submission" date="2020-09" db="EMBL/GenBank/DDBJ databases">
        <authorList>
            <person name="Kikuchi T."/>
        </authorList>
    </citation>
    <scope>NUCLEOTIDE SEQUENCE</scope>
    <source>
        <strain evidence="9">Ka4C1</strain>
    </source>
</reference>
<dbReference type="WBParaSite" id="BXY_0000900.1">
    <property type="protein sequence ID" value="BXY_0000900.1"/>
    <property type="gene ID" value="BXY_0000900"/>
</dbReference>
<sequence length="274" mass="31601">MTGLRNLFQGVLKYRATVREDLVKQFERVRDDPHPASVLFTCMDSRILPARFTQAQVGQMFVVRNSGNMIPHAQNYGGSSYEVSITTEPAALELAVKRGNIHHVLVMGHSDCKAINMLHNLCQCPQHFDQTSPVDHWLRKNGFRSHIKLTQMLKAEENCDPDARRIHFAAEEPELLNFHAQIDPDRKFGVEDWLSQINTLQQLVHVASHGFLRDYLLEEKVHLHALWFDVYKGDMHMFSRRKERFVEIDEDSAAELENEVQTNYQEPIKAAAQV</sequence>
<dbReference type="EC" id="4.2.1.1" evidence="2 8"/>
<dbReference type="Pfam" id="PF00484">
    <property type="entry name" value="Pro_CA"/>
    <property type="match status" value="1"/>
</dbReference>
<gene>
    <name evidence="9" type="ORF">BXYJ_LOCUS9138</name>
</gene>
<dbReference type="InterPro" id="IPR036874">
    <property type="entry name" value="Carbonic_anhydrase_sf"/>
</dbReference>
<evidence type="ECO:0000256" key="8">
    <source>
        <dbReference type="RuleBase" id="RU003956"/>
    </source>
</evidence>
<evidence type="ECO:0000256" key="4">
    <source>
        <dbReference type="ARBA" id="ARBA00022833"/>
    </source>
</evidence>
<dbReference type="Proteomes" id="UP000582659">
    <property type="component" value="Unassembled WGS sequence"/>
</dbReference>
<keyword evidence="5 8" id="KW-0456">Lyase</keyword>
<dbReference type="GO" id="GO:0004089">
    <property type="term" value="F:carbonate dehydratase activity"/>
    <property type="evidence" value="ECO:0007669"/>
    <property type="project" value="UniProtKB-UniRule"/>
</dbReference>
<name>A0A1I7RH32_BURXY</name>
<evidence type="ECO:0000313" key="11">
    <source>
        <dbReference type="Proteomes" id="UP000659654"/>
    </source>
</evidence>
<dbReference type="Proteomes" id="UP000659654">
    <property type="component" value="Unassembled WGS sequence"/>
</dbReference>
<organism evidence="10 12">
    <name type="scientific">Bursaphelenchus xylophilus</name>
    <name type="common">Pinewood nematode worm</name>
    <name type="synonym">Aphelenchoides xylophilus</name>
    <dbReference type="NCBI Taxonomy" id="6326"/>
    <lineage>
        <taxon>Eukaryota</taxon>
        <taxon>Metazoa</taxon>
        <taxon>Ecdysozoa</taxon>
        <taxon>Nematoda</taxon>
        <taxon>Chromadorea</taxon>
        <taxon>Rhabditida</taxon>
        <taxon>Tylenchina</taxon>
        <taxon>Tylenchomorpha</taxon>
        <taxon>Aphelenchoidea</taxon>
        <taxon>Aphelenchoididae</taxon>
        <taxon>Bursaphelenchus</taxon>
    </lineage>
</organism>
<dbReference type="Gene3D" id="3.40.1050.10">
    <property type="entry name" value="Carbonic anhydrase"/>
    <property type="match status" value="1"/>
</dbReference>
<feature type="binding site" evidence="7">
    <location>
        <position position="44"/>
    </location>
    <ligand>
        <name>Zn(2+)</name>
        <dbReference type="ChEBI" id="CHEBI:29105"/>
    </ligand>
</feature>
<evidence type="ECO:0000256" key="6">
    <source>
        <dbReference type="ARBA" id="ARBA00048348"/>
    </source>
</evidence>
<evidence type="ECO:0000256" key="7">
    <source>
        <dbReference type="PIRSR" id="PIRSR601765-1"/>
    </source>
</evidence>
<dbReference type="eggNOG" id="KOG1578">
    <property type="taxonomic scope" value="Eukaryota"/>
</dbReference>